<dbReference type="eggNOG" id="COG0297">
    <property type="taxonomic scope" value="Bacteria"/>
</dbReference>
<comment type="caution">
    <text evidence="6">The sequence shown here is derived from an EMBL/GenBank/DDBJ whole genome shotgun (WGS) entry which is preliminary data.</text>
</comment>
<dbReference type="OrthoDB" id="9808590at2"/>
<evidence type="ECO:0000259" key="5">
    <source>
        <dbReference type="Pfam" id="PF08323"/>
    </source>
</evidence>
<dbReference type="EMBL" id="JQZW01000002">
    <property type="protein sequence ID" value="KGN99098.1"/>
    <property type="molecule type" value="Genomic_DNA"/>
</dbReference>
<gene>
    <name evidence="6" type="ORF">HQ36_01135</name>
</gene>
<comment type="catalytic activity">
    <reaction evidence="1">
        <text>[(1-&gt;4)-alpha-D-glucosyl](n) + ADP-alpha-D-glucose = [(1-&gt;4)-alpha-D-glucosyl](n+1) + ADP + H(+)</text>
        <dbReference type="Rhea" id="RHEA:18189"/>
        <dbReference type="Rhea" id="RHEA-COMP:9584"/>
        <dbReference type="Rhea" id="RHEA-COMP:9587"/>
        <dbReference type="ChEBI" id="CHEBI:15378"/>
        <dbReference type="ChEBI" id="CHEBI:15444"/>
        <dbReference type="ChEBI" id="CHEBI:57498"/>
        <dbReference type="ChEBI" id="CHEBI:456216"/>
        <dbReference type="EC" id="2.4.1.21"/>
    </reaction>
</comment>
<evidence type="ECO:0000256" key="3">
    <source>
        <dbReference type="ARBA" id="ARBA00022676"/>
    </source>
</evidence>
<keyword evidence="7" id="KW-1185">Reference proteome</keyword>
<dbReference type="Pfam" id="PF08323">
    <property type="entry name" value="Glyco_transf_5"/>
    <property type="match status" value="1"/>
</dbReference>
<dbReference type="AlphaFoldDB" id="A0A0A2G742"/>
<evidence type="ECO:0000256" key="4">
    <source>
        <dbReference type="ARBA" id="ARBA00022679"/>
    </source>
</evidence>
<reference evidence="6 7" key="1">
    <citation type="submission" date="2014-08" db="EMBL/GenBank/DDBJ databases">
        <title>Porphyromonas gingivicanis strain:COT-022_OH1391 Genome sequencing.</title>
        <authorList>
            <person name="Wallis C."/>
            <person name="Deusch O."/>
            <person name="O'Flynn C."/>
            <person name="Davis I."/>
            <person name="Jospin G."/>
            <person name="Darling A.E."/>
            <person name="Coil D.A."/>
            <person name="Alexiev A."/>
            <person name="Horsfall A."/>
            <person name="Kirkwood N."/>
            <person name="Harris S."/>
            <person name="Eisen J.A."/>
        </authorList>
    </citation>
    <scope>NUCLEOTIDE SEQUENCE [LARGE SCALE GENOMIC DNA]</scope>
    <source>
        <strain evidence="7">COT-022 OH1391</strain>
    </source>
</reference>
<sequence>MSQKRILYISQEITPYLEETPMGIFSRWLPQRIQENGSDVRIFMPRYGLINERRHQLHEVIRLSGINIIVNDTDYPLIIKVASVPQSRIQVYFIDNDEFFKRKSQFGIEEKYGNDTADRSIFFVHGVFEAIKKLRWIPDVIHCVGWFGALAPAYLKTIYKDDPCFSKAKIVYSPFEKEEEGELSEKIMEALHFDGIENELVTPMNGAYTPEAIRRMAIAHCDGVVMPEKIAQSALLEYAKECNKPILEYPGDLKENVQKFQDFYDSLVD</sequence>
<dbReference type="PANTHER" id="PTHR45825">
    <property type="entry name" value="GRANULE-BOUND STARCH SYNTHASE 1, CHLOROPLASTIC/AMYLOPLASTIC"/>
    <property type="match status" value="1"/>
</dbReference>
<dbReference type="InterPro" id="IPR013534">
    <property type="entry name" value="Starch_synth_cat_dom"/>
</dbReference>
<organism evidence="6 7">
    <name type="scientific">Porphyromonas gingivicanis</name>
    <dbReference type="NCBI Taxonomy" id="266762"/>
    <lineage>
        <taxon>Bacteria</taxon>
        <taxon>Pseudomonadati</taxon>
        <taxon>Bacteroidota</taxon>
        <taxon>Bacteroidia</taxon>
        <taxon>Bacteroidales</taxon>
        <taxon>Porphyromonadaceae</taxon>
        <taxon>Porphyromonas</taxon>
    </lineage>
</organism>
<keyword evidence="3" id="KW-0328">Glycosyltransferase</keyword>
<keyword evidence="4" id="KW-0808">Transferase</keyword>
<accession>A0A0A2G742</accession>
<name>A0A0A2G742_9PORP</name>
<dbReference type="Gene3D" id="3.40.50.2000">
    <property type="entry name" value="Glycogen Phosphorylase B"/>
    <property type="match status" value="1"/>
</dbReference>
<dbReference type="SUPFAM" id="SSF53756">
    <property type="entry name" value="UDP-Glycosyltransferase/glycogen phosphorylase"/>
    <property type="match status" value="1"/>
</dbReference>
<evidence type="ECO:0000256" key="1">
    <source>
        <dbReference type="ARBA" id="ARBA00001478"/>
    </source>
</evidence>
<evidence type="ECO:0000313" key="7">
    <source>
        <dbReference type="Proteomes" id="UP000030134"/>
    </source>
</evidence>
<feature type="domain" description="Starch synthase catalytic" evidence="5">
    <location>
        <begin position="5"/>
        <end position="195"/>
    </location>
</feature>
<evidence type="ECO:0000256" key="2">
    <source>
        <dbReference type="ARBA" id="ARBA00012588"/>
    </source>
</evidence>
<dbReference type="RefSeq" id="WP_036882750.1">
    <property type="nucleotide sequence ID" value="NZ_JQZW01000002.1"/>
</dbReference>
<dbReference type="PANTHER" id="PTHR45825:SF11">
    <property type="entry name" value="ALPHA AMYLASE DOMAIN-CONTAINING PROTEIN"/>
    <property type="match status" value="1"/>
</dbReference>
<dbReference type="GO" id="GO:0009011">
    <property type="term" value="F:alpha-1,4-glucan glucosyltransferase (ADP-glucose donor) activity"/>
    <property type="evidence" value="ECO:0007669"/>
    <property type="project" value="UniProtKB-EC"/>
</dbReference>
<dbReference type="STRING" id="266762.HQ36_01135"/>
<evidence type="ECO:0000313" key="6">
    <source>
        <dbReference type="EMBL" id="KGN99098.1"/>
    </source>
</evidence>
<dbReference type="EC" id="2.4.1.21" evidence="2"/>
<protein>
    <recommendedName>
        <fullName evidence="2">starch synthase</fullName>
        <ecNumber evidence="2">2.4.1.21</ecNumber>
    </recommendedName>
</protein>
<proteinExistence type="predicted"/>
<dbReference type="Proteomes" id="UP000030134">
    <property type="component" value="Unassembled WGS sequence"/>
</dbReference>